<dbReference type="GO" id="GO:0016491">
    <property type="term" value="F:oxidoreductase activity"/>
    <property type="evidence" value="ECO:0007669"/>
    <property type="project" value="UniProtKB-KW"/>
</dbReference>
<keyword evidence="3" id="KW-1185">Reference proteome</keyword>
<dbReference type="EC" id="1.1.98.6" evidence="2"/>
<evidence type="ECO:0000313" key="3">
    <source>
        <dbReference type="Proteomes" id="UP001254848"/>
    </source>
</evidence>
<proteinExistence type="predicted"/>
<evidence type="ECO:0000313" key="2">
    <source>
        <dbReference type="EMBL" id="MDT8900051.1"/>
    </source>
</evidence>
<organism evidence="2 3">
    <name type="scientific">Anaeroselena agilis</name>
    <dbReference type="NCBI Taxonomy" id="3063788"/>
    <lineage>
        <taxon>Bacteria</taxon>
        <taxon>Bacillati</taxon>
        <taxon>Bacillota</taxon>
        <taxon>Negativicutes</taxon>
        <taxon>Acetonemataceae</taxon>
        <taxon>Anaeroselena</taxon>
    </lineage>
</organism>
<accession>A0ABU3NW55</accession>
<evidence type="ECO:0000256" key="1">
    <source>
        <dbReference type="SAM" id="MobiDB-lite"/>
    </source>
</evidence>
<comment type="caution">
    <text evidence="2">The sequence shown here is derived from an EMBL/GenBank/DDBJ whole genome shotgun (WGS) entry which is preliminary data.</text>
</comment>
<name>A0ABU3NW55_9FIRM</name>
<protein>
    <submittedName>
        <fullName evidence="2">Anaerobic ribonucleoside-triphosphate reductase</fullName>
        <ecNumber evidence="2">1.1.98.6</ecNumber>
    </submittedName>
</protein>
<dbReference type="RefSeq" id="WP_413778611.1">
    <property type="nucleotide sequence ID" value="NZ_JAUOZS010000001.1"/>
</dbReference>
<sequence length="163" mass="18799">MKFFICPESQQTVFPSKCQRDCEKTGWCEEYMKVARTGSYSMDRLQPKGVKTRTTRDYNGIPVKCPEGLTEEEFQTICAEEVELWKARQRAISTIEISVDGDELVVFTREKSPIKRLRRITGYLSDLTAFNDAKQAEEAVRYKHVQPARDHSVDDPADKLREA</sequence>
<gene>
    <name evidence="2" type="primary">nrdD</name>
    <name evidence="2" type="ORF">Q4T40_02220</name>
</gene>
<feature type="region of interest" description="Disordered" evidence="1">
    <location>
        <begin position="142"/>
        <end position="163"/>
    </location>
</feature>
<dbReference type="Proteomes" id="UP001254848">
    <property type="component" value="Unassembled WGS sequence"/>
</dbReference>
<reference evidence="2 3" key="1">
    <citation type="submission" date="2023-07" db="EMBL/GenBank/DDBJ databases">
        <title>The novel representative of Negativicutes class, Anaeroselena agilis gen. nov. sp. nov.</title>
        <authorList>
            <person name="Prokofeva M.I."/>
            <person name="Elcheninov A.G."/>
            <person name="Klyukina A."/>
            <person name="Kublanov I.V."/>
            <person name="Frolov E.N."/>
            <person name="Podosokorskaya O.A."/>
        </authorList>
    </citation>
    <scope>NUCLEOTIDE SEQUENCE [LARGE SCALE GENOMIC DNA]</scope>
    <source>
        <strain evidence="2 3">4137-cl</strain>
    </source>
</reference>
<dbReference type="EMBL" id="JAUOZS010000001">
    <property type="protein sequence ID" value="MDT8900051.1"/>
    <property type="molecule type" value="Genomic_DNA"/>
</dbReference>
<keyword evidence="2" id="KW-0560">Oxidoreductase</keyword>